<dbReference type="GeneID" id="19239076"/>
<protein>
    <submittedName>
        <fullName evidence="2">Uncharacterized protein</fullName>
    </submittedName>
</protein>
<feature type="region of interest" description="Disordered" evidence="1">
    <location>
        <begin position="1"/>
        <end position="43"/>
    </location>
</feature>
<evidence type="ECO:0000313" key="3">
    <source>
        <dbReference type="Proteomes" id="UP000019373"/>
    </source>
</evidence>
<feature type="compositionally biased region" description="Basic residues" evidence="1">
    <location>
        <begin position="1"/>
        <end position="11"/>
    </location>
</feature>
<feature type="compositionally biased region" description="Acidic residues" evidence="1">
    <location>
        <begin position="327"/>
        <end position="341"/>
    </location>
</feature>
<accession>U1HVM3</accession>
<feature type="compositionally biased region" description="Polar residues" evidence="1">
    <location>
        <begin position="25"/>
        <end position="39"/>
    </location>
</feature>
<evidence type="ECO:0000256" key="1">
    <source>
        <dbReference type="SAM" id="MobiDB-lite"/>
    </source>
</evidence>
<feature type="region of interest" description="Disordered" evidence="1">
    <location>
        <begin position="326"/>
        <end position="347"/>
    </location>
</feature>
<proteinExistence type="predicted"/>
<name>U1HVM3_ENDPU</name>
<sequence length="347" mass="39700">MGGRKGGRQRNGRPIDPVAPGINARPQQRHATTNVNRSGVPSEHRCPLSSLYASFTDPNSDTGATKPKVVYEKLSMPGSSMSLIVRKLGRRMDLDFALVEGTNDLQAESMFESVVKIRVMLPDDRYTISFRVYQPRLTMEILRYSRYRFRFDHYTRYAYRDGKPVWNMILTYLRASDSTEVAFANVPRPVLTTATMTLSQQVMANTEEAEGGNNSQDDNQENQDARIPPTRLRKSTIWERAQKPRPDEEDDDTIVVGQQPVEQTLIDEQIRYMTEGAQQFQLDELQYLELPVAAKVSKHPWALIGHWQDPEVLKLIRDFMGDREVSEFDEDLPGESDDEARIEDLDV</sequence>
<feature type="compositionally biased region" description="Basic and acidic residues" evidence="1">
    <location>
        <begin position="236"/>
        <end position="246"/>
    </location>
</feature>
<dbReference type="AlphaFoldDB" id="U1HVM3"/>
<dbReference type="HOGENOM" id="CLU_799330_0_0_1"/>
<evidence type="ECO:0000313" key="2">
    <source>
        <dbReference type="EMBL" id="ERF73419.1"/>
    </source>
</evidence>
<dbReference type="EMBL" id="KE720951">
    <property type="protein sequence ID" value="ERF73419.1"/>
    <property type="molecule type" value="Genomic_DNA"/>
</dbReference>
<dbReference type="Proteomes" id="UP000019373">
    <property type="component" value="Unassembled WGS sequence"/>
</dbReference>
<reference evidence="3" key="1">
    <citation type="journal article" date="2014" name="BMC Genomics">
        <title>Genome characteristics reveal the impact of lichenization on lichen-forming fungus Endocarpon pusillum Hedwig (Verrucariales, Ascomycota).</title>
        <authorList>
            <person name="Wang Y.-Y."/>
            <person name="Liu B."/>
            <person name="Zhang X.-Y."/>
            <person name="Zhou Q.-M."/>
            <person name="Zhang T."/>
            <person name="Li H."/>
            <person name="Yu Y.-F."/>
            <person name="Zhang X.-L."/>
            <person name="Hao X.-Y."/>
            <person name="Wang M."/>
            <person name="Wang L."/>
            <person name="Wei J.-C."/>
        </authorList>
    </citation>
    <scope>NUCLEOTIDE SEQUENCE [LARGE SCALE GENOMIC DNA]</scope>
    <source>
        <strain evidence="3">Z07020 / HMAS-L-300199</strain>
    </source>
</reference>
<feature type="region of interest" description="Disordered" evidence="1">
    <location>
        <begin position="207"/>
        <end position="252"/>
    </location>
</feature>
<dbReference type="RefSeq" id="XP_007800847.1">
    <property type="nucleotide sequence ID" value="XM_007802656.1"/>
</dbReference>
<keyword evidence="3" id="KW-1185">Reference proteome</keyword>
<organism evidence="2 3">
    <name type="scientific">Endocarpon pusillum (strain Z07020 / HMAS-L-300199)</name>
    <name type="common">Lichen-forming fungus</name>
    <dbReference type="NCBI Taxonomy" id="1263415"/>
    <lineage>
        <taxon>Eukaryota</taxon>
        <taxon>Fungi</taxon>
        <taxon>Dikarya</taxon>
        <taxon>Ascomycota</taxon>
        <taxon>Pezizomycotina</taxon>
        <taxon>Eurotiomycetes</taxon>
        <taxon>Chaetothyriomycetidae</taxon>
        <taxon>Verrucariales</taxon>
        <taxon>Verrucariaceae</taxon>
        <taxon>Endocarpon</taxon>
    </lineage>
</organism>
<gene>
    <name evidence="2" type="ORF">EPUS_04042</name>
</gene>